<dbReference type="GeneID" id="78453243"/>
<evidence type="ECO:0000313" key="6">
    <source>
        <dbReference type="Proteomes" id="UP000249008"/>
    </source>
</evidence>
<evidence type="ECO:0000313" key="5">
    <source>
        <dbReference type="EMBL" id="SQJ05663.1"/>
    </source>
</evidence>
<dbReference type="RefSeq" id="WP_005982066.1">
    <property type="nucleotide sequence ID" value="NZ_CABKNW010000005.1"/>
</dbReference>
<dbReference type="SUPFAM" id="SSF56349">
    <property type="entry name" value="DNA breaking-rejoining enzymes"/>
    <property type="match status" value="1"/>
</dbReference>
<dbReference type="InterPro" id="IPR010998">
    <property type="entry name" value="Integrase_recombinase_N"/>
</dbReference>
<gene>
    <name evidence="5" type="primary">xerC_2</name>
    <name evidence="5" type="ORF">NCTC12112_01942</name>
</gene>
<dbReference type="InterPro" id="IPR011010">
    <property type="entry name" value="DNA_brk_join_enz"/>
</dbReference>
<dbReference type="PANTHER" id="PTHR30349">
    <property type="entry name" value="PHAGE INTEGRASE-RELATED"/>
    <property type="match status" value="1"/>
</dbReference>
<dbReference type="GO" id="GO:0006310">
    <property type="term" value="P:DNA recombination"/>
    <property type="evidence" value="ECO:0007669"/>
    <property type="project" value="UniProtKB-KW"/>
</dbReference>
<name>A0AAX2JCK5_9FUSO</name>
<dbReference type="EMBL" id="LS483487">
    <property type="protein sequence ID" value="SQJ05663.1"/>
    <property type="molecule type" value="Genomic_DNA"/>
</dbReference>
<dbReference type="InterPro" id="IPR050090">
    <property type="entry name" value="Tyrosine_recombinase_XerCD"/>
</dbReference>
<keyword evidence="2" id="KW-0238">DNA-binding</keyword>
<dbReference type="GO" id="GO:0015074">
    <property type="term" value="P:DNA integration"/>
    <property type="evidence" value="ECO:0007669"/>
    <property type="project" value="InterPro"/>
</dbReference>
<dbReference type="AlphaFoldDB" id="A0AAX2JCK5"/>
<organism evidence="5 6">
    <name type="scientific">Fusobacterium ulcerans</name>
    <dbReference type="NCBI Taxonomy" id="861"/>
    <lineage>
        <taxon>Bacteria</taxon>
        <taxon>Fusobacteriati</taxon>
        <taxon>Fusobacteriota</taxon>
        <taxon>Fusobacteriia</taxon>
        <taxon>Fusobacteriales</taxon>
        <taxon>Fusobacteriaceae</taxon>
        <taxon>Fusobacterium</taxon>
    </lineage>
</organism>
<feature type="domain" description="Tyr recombinase" evidence="4">
    <location>
        <begin position="168"/>
        <end position="338"/>
    </location>
</feature>
<dbReference type="Proteomes" id="UP000249008">
    <property type="component" value="Chromosome 1"/>
</dbReference>
<sequence length="341" mass="39623">MRNANGYGSVYKLSGKRRRPYVAVKTVSLKGGIQKRVILGYYEGSKEAKIALAEYNRDPYDLTAAKITFYEVYEKMMKQDIEKVTSKTYSFKKSLVKFFEPVYNTPIKDIKLAILQQLFDSNKSYSYGTLSLKKSLCIQIFDFALKRELVEKNYGILIDINKKNEKVIQRKIFTSDEIDKLWELSGIQDVDIILTMIYTGLRIGELLELKISSINLEDRYCIAGSKTEAGKDRLIPFNYRILPVITRYISTEKIYLFQSIRNKKIKYTNWRATKFIPLMEKIKMEHTIHDCRHTFASLLSNADANTTAIAKIIGHSNYDMTEKIYTHKDIEELKKAVDRII</sequence>
<reference evidence="5 6" key="1">
    <citation type="submission" date="2018-06" db="EMBL/GenBank/DDBJ databases">
        <authorList>
            <consortium name="Pathogen Informatics"/>
            <person name="Doyle S."/>
        </authorList>
    </citation>
    <scope>NUCLEOTIDE SEQUENCE [LARGE SCALE GENOMIC DNA]</scope>
    <source>
        <strain evidence="5 6">NCTC12112</strain>
    </source>
</reference>
<proteinExistence type="inferred from homology"/>
<dbReference type="Gene3D" id="1.10.150.130">
    <property type="match status" value="1"/>
</dbReference>
<dbReference type="CDD" id="cd00796">
    <property type="entry name" value="INT_Rci_Hp1_C"/>
    <property type="match status" value="1"/>
</dbReference>
<evidence type="ECO:0000256" key="2">
    <source>
        <dbReference type="ARBA" id="ARBA00023125"/>
    </source>
</evidence>
<dbReference type="GO" id="GO:0003677">
    <property type="term" value="F:DNA binding"/>
    <property type="evidence" value="ECO:0007669"/>
    <property type="project" value="UniProtKB-KW"/>
</dbReference>
<keyword evidence="3" id="KW-0233">DNA recombination</keyword>
<dbReference type="Pfam" id="PF00589">
    <property type="entry name" value="Phage_integrase"/>
    <property type="match status" value="1"/>
</dbReference>
<evidence type="ECO:0000259" key="4">
    <source>
        <dbReference type="PROSITE" id="PS51898"/>
    </source>
</evidence>
<protein>
    <submittedName>
        <fullName evidence="5">Tyrosine recombinase XerC</fullName>
    </submittedName>
</protein>
<comment type="similarity">
    <text evidence="1">Belongs to the 'phage' integrase family.</text>
</comment>
<dbReference type="KEGG" id="ful:C4N20_00365"/>
<evidence type="ECO:0000256" key="3">
    <source>
        <dbReference type="ARBA" id="ARBA00023172"/>
    </source>
</evidence>
<dbReference type="PANTHER" id="PTHR30349:SF41">
    <property type="entry name" value="INTEGRASE_RECOMBINASE PROTEIN MJ0367-RELATED"/>
    <property type="match status" value="1"/>
</dbReference>
<dbReference type="InterPro" id="IPR002104">
    <property type="entry name" value="Integrase_catalytic"/>
</dbReference>
<dbReference type="Gene3D" id="1.10.443.10">
    <property type="entry name" value="Intergrase catalytic core"/>
    <property type="match status" value="1"/>
</dbReference>
<dbReference type="PROSITE" id="PS51898">
    <property type="entry name" value="TYR_RECOMBINASE"/>
    <property type="match status" value="1"/>
</dbReference>
<evidence type="ECO:0000256" key="1">
    <source>
        <dbReference type="ARBA" id="ARBA00008857"/>
    </source>
</evidence>
<dbReference type="InterPro" id="IPR013762">
    <property type="entry name" value="Integrase-like_cat_sf"/>
</dbReference>
<accession>A0AAX2JCK5</accession>